<sequence length="419" mass="46395">MTGHGYREEAHPHPEASRCPLCGQDNQCALLQGKQVEACWCWKASIPKGLLERISDPLRGRACVCPSCVQLYRKEQWQPSMVSRPGRKEDAEAIDAFRLLQAYADNVRVTIGASAAAVIVMQHGRVLHEAYTGTHGPESGARRVDAQSRFNVGSARKSYLGLVIAWAIHDGLIGSLDDPVSAYTPEHQDADLLYGTTIRHLLTHTHGLNRSGGRDFAPGASWSYNNFGVNLLIELAGRLYRKPFVHILEERIFRPCGFTATGWEKRRLEDLVWLDESYPDDEGKSANLFVSARELASWGQLYLQGGVYEGARVVPASVIRQAISVATPEGLDLSWPRNGYFWQVQEQPCVRTELGDELPAGSFQMLGITGCAVLVIPELEIVAVRMYNQTGGNPEGYSYLEDIRGFGNLVQRAVKAREA</sequence>
<dbReference type="Pfam" id="PF14375">
    <property type="entry name" value="Cys_rich_CWC"/>
    <property type="match status" value="1"/>
</dbReference>
<dbReference type="RefSeq" id="WP_341417214.1">
    <property type="nucleotide sequence ID" value="NZ_JBBPCC010000013.1"/>
</dbReference>
<name>A0ABU9DMK3_9BACL</name>
<dbReference type="Proteomes" id="UP001469365">
    <property type="component" value="Unassembled WGS sequence"/>
</dbReference>
<organism evidence="2 3">
    <name type="scientific">Paenibacillus filicis</name>
    <dbReference type="NCBI Taxonomy" id="669464"/>
    <lineage>
        <taxon>Bacteria</taxon>
        <taxon>Bacillati</taxon>
        <taxon>Bacillota</taxon>
        <taxon>Bacilli</taxon>
        <taxon>Bacillales</taxon>
        <taxon>Paenibacillaceae</taxon>
        <taxon>Paenibacillus</taxon>
    </lineage>
</organism>
<protein>
    <submittedName>
        <fullName evidence="2">Cysteine-rich CWC family protein</fullName>
    </submittedName>
</protein>
<dbReference type="Pfam" id="PF00144">
    <property type="entry name" value="Beta-lactamase"/>
    <property type="match status" value="1"/>
</dbReference>
<keyword evidence="3" id="KW-1185">Reference proteome</keyword>
<reference evidence="2 3" key="1">
    <citation type="submission" date="2024-04" db="EMBL/GenBank/DDBJ databases">
        <title>draft genome sequnece of Paenibacillus filicis.</title>
        <authorList>
            <person name="Kim D.-U."/>
        </authorList>
    </citation>
    <scope>NUCLEOTIDE SEQUENCE [LARGE SCALE GENOMIC DNA]</scope>
    <source>
        <strain evidence="2 3">KACC14197</strain>
    </source>
</reference>
<dbReference type="PANTHER" id="PTHR43283:SF7">
    <property type="entry name" value="BETA-LACTAMASE-RELATED DOMAIN-CONTAINING PROTEIN"/>
    <property type="match status" value="1"/>
</dbReference>
<feature type="domain" description="Beta-lactamase-related" evidence="1">
    <location>
        <begin position="113"/>
        <end position="396"/>
    </location>
</feature>
<dbReference type="InterPro" id="IPR012338">
    <property type="entry name" value="Beta-lactam/transpept-like"/>
</dbReference>
<evidence type="ECO:0000259" key="1">
    <source>
        <dbReference type="Pfam" id="PF00144"/>
    </source>
</evidence>
<proteinExistence type="predicted"/>
<accession>A0ABU9DMK3</accession>
<evidence type="ECO:0000313" key="3">
    <source>
        <dbReference type="Proteomes" id="UP001469365"/>
    </source>
</evidence>
<dbReference type="PANTHER" id="PTHR43283">
    <property type="entry name" value="BETA-LACTAMASE-RELATED"/>
    <property type="match status" value="1"/>
</dbReference>
<gene>
    <name evidence="2" type="ORF">WMW72_19455</name>
</gene>
<dbReference type="Gene3D" id="3.40.710.10">
    <property type="entry name" value="DD-peptidase/beta-lactamase superfamily"/>
    <property type="match status" value="1"/>
</dbReference>
<dbReference type="SUPFAM" id="SSF56601">
    <property type="entry name" value="beta-lactamase/transpeptidase-like"/>
    <property type="match status" value="1"/>
</dbReference>
<dbReference type="InterPro" id="IPR050789">
    <property type="entry name" value="Diverse_Enzym_Activities"/>
</dbReference>
<dbReference type="InterPro" id="IPR001466">
    <property type="entry name" value="Beta-lactam-related"/>
</dbReference>
<evidence type="ECO:0000313" key="2">
    <source>
        <dbReference type="EMBL" id="MEK8130085.1"/>
    </source>
</evidence>
<dbReference type="InterPro" id="IPR032720">
    <property type="entry name" value="Cys_rich_CWC"/>
</dbReference>
<dbReference type="EMBL" id="JBBPCC010000013">
    <property type="protein sequence ID" value="MEK8130085.1"/>
    <property type="molecule type" value="Genomic_DNA"/>
</dbReference>
<comment type="caution">
    <text evidence="2">The sequence shown here is derived from an EMBL/GenBank/DDBJ whole genome shotgun (WGS) entry which is preliminary data.</text>
</comment>